<keyword evidence="6 12" id="KW-0479">Metal-binding</keyword>
<dbReference type="PANTHER" id="PTHR24287:SF1">
    <property type="entry name" value="P450, PUTATIVE (EUROFUNG)-RELATED"/>
    <property type="match status" value="1"/>
</dbReference>
<dbReference type="GO" id="GO:0020037">
    <property type="term" value="F:heme binding"/>
    <property type="evidence" value="ECO:0007669"/>
    <property type="project" value="InterPro"/>
</dbReference>
<keyword evidence="10 13" id="KW-0503">Monooxygenase</keyword>
<dbReference type="AlphaFoldDB" id="A0A167FCI2"/>
<dbReference type="GeneID" id="30034685"/>
<evidence type="ECO:0000256" key="3">
    <source>
        <dbReference type="ARBA" id="ARBA00010617"/>
    </source>
</evidence>
<accession>A0A167FCI2</accession>
<organism evidence="14 15">
    <name type="scientific">Sugiyamaella lignohabitans</name>
    <dbReference type="NCBI Taxonomy" id="796027"/>
    <lineage>
        <taxon>Eukaryota</taxon>
        <taxon>Fungi</taxon>
        <taxon>Dikarya</taxon>
        <taxon>Ascomycota</taxon>
        <taxon>Saccharomycotina</taxon>
        <taxon>Dipodascomycetes</taxon>
        <taxon>Dipodascales</taxon>
        <taxon>Trichomonascaceae</taxon>
        <taxon>Sugiyamaella</taxon>
    </lineage>
</organism>
<evidence type="ECO:0000256" key="4">
    <source>
        <dbReference type="ARBA" id="ARBA00022617"/>
    </source>
</evidence>
<dbReference type="RefSeq" id="XP_018737596.1">
    <property type="nucleotide sequence ID" value="XM_018879706.1"/>
</dbReference>
<keyword evidence="11" id="KW-0472">Membrane</keyword>
<dbReference type="KEGG" id="slb:AWJ20_2740"/>
<dbReference type="InterPro" id="IPR001128">
    <property type="entry name" value="Cyt_P450"/>
</dbReference>
<dbReference type="GO" id="GO:0005506">
    <property type="term" value="F:iron ion binding"/>
    <property type="evidence" value="ECO:0007669"/>
    <property type="project" value="InterPro"/>
</dbReference>
<evidence type="ECO:0000256" key="8">
    <source>
        <dbReference type="ARBA" id="ARBA00023002"/>
    </source>
</evidence>
<evidence type="ECO:0000256" key="9">
    <source>
        <dbReference type="ARBA" id="ARBA00023004"/>
    </source>
</evidence>
<dbReference type="OrthoDB" id="1470350at2759"/>
<evidence type="ECO:0000256" key="6">
    <source>
        <dbReference type="ARBA" id="ARBA00022723"/>
    </source>
</evidence>
<comment type="subcellular location">
    <subcellularLocation>
        <location evidence="2">Membrane</location>
    </subcellularLocation>
</comment>
<evidence type="ECO:0000256" key="10">
    <source>
        <dbReference type="ARBA" id="ARBA00023033"/>
    </source>
</evidence>
<reference evidence="14 15" key="1">
    <citation type="submission" date="2016-02" db="EMBL/GenBank/DDBJ databases">
        <title>Complete genome sequence and transcriptome regulation of the pentose utilising yeast Sugiyamaella lignohabitans.</title>
        <authorList>
            <person name="Bellasio M."/>
            <person name="Peymann A."/>
            <person name="Valli M."/>
            <person name="Sipitzky M."/>
            <person name="Graf A."/>
            <person name="Sauer M."/>
            <person name="Marx H."/>
            <person name="Mattanovich D."/>
        </authorList>
    </citation>
    <scope>NUCLEOTIDE SEQUENCE [LARGE SCALE GENOMIC DNA]</scope>
    <source>
        <strain evidence="14 15">CBS 10342</strain>
    </source>
</reference>
<dbReference type="GO" id="GO:0016020">
    <property type="term" value="C:membrane"/>
    <property type="evidence" value="ECO:0007669"/>
    <property type="project" value="UniProtKB-SubCell"/>
</dbReference>
<feature type="binding site" description="axial binding residue" evidence="12">
    <location>
        <position position="466"/>
    </location>
    <ligand>
        <name>heme</name>
        <dbReference type="ChEBI" id="CHEBI:30413"/>
    </ligand>
    <ligandPart>
        <name>Fe</name>
        <dbReference type="ChEBI" id="CHEBI:18248"/>
    </ligandPart>
</feature>
<proteinExistence type="inferred from homology"/>
<comment type="similarity">
    <text evidence="3 13">Belongs to the cytochrome P450 family.</text>
</comment>
<evidence type="ECO:0000313" key="15">
    <source>
        <dbReference type="Proteomes" id="UP000189580"/>
    </source>
</evidence>
<dbReference type="InterPro" id="IPR002974">
    <property type="entry name" value="Cyt_P450_E_CYP52_ascomycetes"/>
</dbReference>
<dbReference type="Proteomes" id="UP000189580">
    <property type="component" value="Chromosome b"/>
</dbReference>
<keyword evidence="4 12" id="KW-0349">Heme</keyword>
<evidence type="ECO:0000256" key="7">
    <source>
        <dbReference type="ARBA" id="ARBA00022989"/>
    </source>
</evidence>
<dbReference type="InterPro" id="IPR047146">
    <property type="entry name" value="Cyt_P450_E_CYP52_fungi"/>
</dbReference>
<keyword evidence="5" id="KW-0812">Transmembrane</keyword>
<evidence type="ECO:0000313" key="14">
    <source>
        <dbReference type="EMBL" id="ANB15119.1"/>
    </source>
</evidence>
<dbReference type="PROSITE" id="PS00086">
    <property type="entry name" value="CYTOCHROME_P450"/>
    <property type="match status" value="1"/>
</dbReference>
<evidence type="ECO:0000256" key="13">
    <source>
        <dbReference type="RuleBase" id="RU000461"/>
    </source>
</evidence>
<dbReference type="Gene3D" id="1.10.630.10">
    <property type="entry name" value="Cytochrome P450"/>
    <property type="match status" value="1"/>
</dbReference>
<sequence>MVVILGKLALLVAFAVLFVVFREVYIRWELIHLAKKHRTKPPTRLLDSFPLGIANFRKARQASVRNETCDFMMNLFKSGHDTLHDEVMGLNRIVTRDPENVKAVLATNFKDFSLGLRHGAFYPLLGDGIFTLSGEGWKHSRALLRPQFSRQQVSQLNSLNEHVDQLIRNFKRDSNQDNGRGFGFFDAQVYFHNLTLDTATEFLFGESVDSLSNGNRQVQGPEIKVTAQEFAECFNGSLKTLRLRIQLGKLSFLANPDHFKHEVKICHNFVDYFVHKTLAETEKEKADSGDQEFSYIFIEQLAKQTRDPKVIRDQAFNILLAGRDTTASLLSFALFILARDKRVWNKLRDEVLTTFGNDSSKITFESLKRSTYLTNTINEVLRLFPIVPSNSRMAIADTILPRGGGEDESSPVFVKKGTTVSYVVYVMQRTKKYWGEDAEDFRPERWEEGKLHMWDYLPFNGGPRICLGQQFALTEISFTLVRILQTFRDVEPHPDATPSFKDLRGLHSLTLSVAEGVWLRLIE</sequence>
<dbReference type="EMBL" id="CP014503">
    <property type="protein sequence ID" value="ANB15119.1"/>
    <property type="molecule type" value="Genomic_DNA"/>
</dbReference>
<protein>
    <submittedName>
        <fullName evidence="14">Dit2p</fullName>
    </submittedName>
</protein>
<evidence type="ECO:0000256" key="5">
    <source>
        <dbReference type="ARBA" id="ARBA00022692"/>
    </source>
</evidence>
<dbReference type="PRINTS" id="PR01239">
    <property type="entry name" value="EP450IICYP52"/>
</dbReference>
<dbReference type="PRINTS" id="PR00385">
    <property type="entry name" value="P450"/>
</dbReference>
<keyword evidence="15" id="KW-1185">Reference proteome</keyword>
<evidence type="ECO:0000256" key="2">
    <source>
        <dbReference type="ARBA" id="ARBA00004370"/>
    </source>
</evidence>
<evidence type="ECO:0000256" key="11">
    <source>
        <dbReference type="ARBA" id="ARBA00023136"/>
    </source>
</evidence>
<dbReference type="GO" id="GO:0016712">
    <property type="term" value="F:oxidoreductase activity, acting on paired donors, with incorporation or reduction of molecular oxygen, reduced flavin or flavoprotein as one donor, and incorporation of one atom of oxygen"/>
    <property type="evidence" value="ECO:0007669"/>
    <property type="project" value="InterPro"/>
</dbReference>
<dbReference type="PRINTS" id="PR00464">
    <property type="entry name" value="EP450II"/>
</dbReference>
<dbReference type="InterPro" id="IPR002402">
    <property type="entry name" value="Cyt_P450_E_grp-II"/>
</dbReference>
<comment type="cofactor">
    <cofactor evidence="1 12">
        <name>heme</name>
        <dbReference type="ChEBI" id="CHEBI:30413"/>
    </cofactor>
</comment>
<dbReference type="CDD" id="cd11063">
    <property type="entry name" value="CYP52"/>
    <property type="match status" value="1"/>
</dbReference>
<keyword evidence="9 12" id="KW-0408">Iron</keyword>
<keyword evidence="7" id="KW-1133">Transmembrane helix</keyword>
<evidence type="ECO:0000256" key="1">
    <source>
        <dbReference type="ARBA" id="ARBA00001971"/>
    </source>
</evidence>
<gene>
    <name evidence="14" type="primary">DIT2</name>
    <name evidence="14" type="ORF">AWJ20_2740</name>
</gene>
<dbReference type="PANTHER" id="PTHR24287">
    <property type="entry name" value="P450, PUTATIVE (EUROFUNG)-RELATED"/>
    <property type="match status" value="1"/>
</dbReference>
<dbReference type="InterPro" id="IPR017972">
    <property type="entry name" value="Cyt_P450_CS"/>
</dbReference>
<dbReference type="Pfam" id="PF00067">
    <property type="entry name" value="p450"/>
    <property type="match status" value="1"/>
</dbReference>
<evidence type="ECO:0000256" key="12">
    <source>
        <dbReference type="PIRSR" id="PIRSR602402-1"/>
    </source>
</evidence>
<dbReference type="InterPro" id="IPR036396">
    <property type="entry name" value="Cyt_P450_sf"/>
</dbReference>
<name>A0A167FCI2_9ASCO</name>
<keyword evidence="8 13" id="KW-0560">Oxidoreductase</keyword>
<dbReference type="SUPFAM" id="SSF48264">
    <property type="entry name" value="Cytochrome P450"/>
    <property type="match status" value="1"/>
</dbReference>